<dbReference type="Proteomes" id="UP000658690">
    <property type="component" value="Unassembled WGS sequence"/>
</dbReference>
<dbReference type="SUPFAM" id="SSF48230">
    <property type="entry name" value="Chondroitin AC/alginate lyase"/>
    <property type="match status" value="1"/>
</dbReference>
<accession>A0ABX1Z143</accession>
<evidence type="ECO:0000256" key="1">
    <source>
        <dbReference type="ARBA" id="ARBA00004196"/>
    </source>
</evidence>
<reference evidence="3 4" key="1">
    <citation type="submission" date="2019-10" db="EMBL/GenBank/DDBJ databases">
        <title>Description of Paenibacillus choica sp. nov.</title>
        <authorList>
            <person name="Carlier A."/>
            <person name="Qi S."/>
        </authorList>
    </citation>
    <scope>NUCLEOTIDE SEQUENCE [LARGE SCALE GENOMIC DNA]</scope>
    <source>
        <strain evidence="3 4">LMG 31460</strain>
    </source>
</reference>
<feature type="domain" description="Heparinase II/III-like C-terminal" evidence="2">
    <location>
        <begin position="377"/>
        <end position="584"/>
    </location>
</feature>
<name>A0ABX1Z143_9BACL</name>
<comment type="subcellular location">
    <subcellularLocation>
        <location evidence="1">Cell envelope</location>
    </subcellularLocation>
</comment>
<evidence type="ECO:0000313" key="4">
    <source>
        <dbReference type="Proteomes" id="UP000658690"/>
    </source>
</evidence>
<dbReference type="Gene3D" id="2.70.98.70">
    <property type="match status" value="1"/>
</dbReference>
<keyword evidence="4" id="KW-1185">Reference proteome</keyword>
<organism evidence="3 4">
    <name type="scientific">Paenibacillus germinis</name>
    <dbReference type="NCBI Taxonomy" id="2654979"/>
    <lineage>
        <taxon>Bacteria</taxon>
        <taxon>Bacillati</taxon>
        <taxon>Bacillota</taxon>
        <taxon>Bacilli</taxon>
        <taxon>Bacillales</taxon>
        <taxon>Paenibacillaceae</taxon>
        <taxon>Paenibacillus</taxon>
    </lineage>
</organism>
<dbReference type="Gene3D" id="1.50.10.100">
    <property type="entry name" value="Chondroitin AC/alginate lyase"/>
    <property type="match status" value="1"/>
</dbReference>
<evidence type="ECO:0000259" key="2">
    <source>
        <dbReference type="Pfam" id="PF07940"/>
    </source>
</evidence>
<dbReference type="Pfam" id="PF07940">
    <property type="entry name" value="Hepar_II_III_C"/>
    <property type="match status" value="1"/>
</dbReference>
<protein>
    <recommendedName>
        <fullName evidence="2">Heparinase II/III-like C-terminal domain-containing protein</fullName>
    </recommendedName>
</protein>
<dbReference type="InterPro" id="IPR008929">
    <property type="entry name" value="Chondroitin_lyas"/>
</dbReference>
<gene>
    <name evidence="3" type="ORF">GC102_07435</name>
</gene>
<evidence type="ECO:0000313" key="3">
    <source>
        <dbReference type="EMBL" id="NOU85610.1"/>
    </source>
</evidence>
<dbReference type="EMBL" id="WHOC01000039">
    <property type="protein sequence ID" value="NOU85610.1"/>
    <property type="molecule type" value="Genomic_DNA"/>
</dbReference>
<sequence length="681" mass="78566">MGRILGNLEELRSRIYMDTGKINDLWTSMEERVKEYTKSPGLMQPGDTQEWWHLIWERLSDAAFVQAVKPSEELQMWLREIVLEICDKPIDEWIGPWFRQRSIPIMGTLETAHTSIAIATVIDLSPELFSDEELFNIKITLRTKGMDPCKAAITQYLNARDQLSNWFMVLLNAIGTVAAVLDDQESVTETLELYKIAAAFYNEDSYGESVQYSNYATIHLSHLREILTRYDPNLEEDLDIGCYAKLMPWYAASFMYMKPLEGWGLERYPRTVNFGDSSAMFRPSGDVLLHVAVRAKRQFPVESGIARWLFERLYENPRLEPDEGASFGFNNSFQFLSILLYQEAAEALTPEQAGIPLLSSFEVGNIIARDRWEQPVTVLAIQGGFKPHRIAAHRHEDQNSFILSHRQERFFVDPGHCCYRLRTQDFTKSTTSHNTWSFEVEDKGGKPFVIEQKPVHGNIYKPTLLFNHNRIVKELDGIYVVRSDAAELYGEPIRRAERSWITAMPHTLFIIDRIQADRPVKVRSHFVINNRDNRLKAKVAAETKLVFRRNEAGMKFFQVSATSDGEINSNHLSLDWGYVHDCYHPLPNQKGQGAEGSASIFRYESERYQTQHTIIYAIAMDDTDTVRHWHILPLSDRHFYVEPPAKTGGYSLQLMENEELIVKDHSSGREYLISQNDMTVR</sequence>
<dbReference type="InterPro" id="IPR012480">
    <property type="entry name" value="Hepar_II_III_C"/>
</dbReference>
<proteinExistence type="predicted"/>
<dbReference type="RefSeq" id="WP_171688930.1">
    <property type="nucleotide sequence ID" value="NZ_WHOC01000039.1"/>
</dbReference>
<comment type="caution">
    <text evidence="3">The sequence shown here is derived from an EMBL/GenBank/DDBJ whole genome shotgun (WGS) entry which is preliminary data.</text>
</comment>